<proteinExistence type="predicted"/>
<reference evidence="1 2" key="1">
    <citation type="submission" date="2024-09" db="EMBL/GenBank/DDBJ databases">
        <authorList>
            <person name="Sun Q."/>
            <person name="Mori K."/>
        </authorList>
    </citation>
    <scope>NUCLEOTIDE SEQUENCE [LARGE SCALE GENOMIC DNA]</scope>
    <source>
        <strain evidence="1 2">CECT 7955</strain>
    </source>
</reference>
<sequence>MNISKKIIEIAQKYIDSNNENLYEIDRICYKYGFKASKEFCDAYYFDFIILKSNSSAGKIPEMAGAPGFLINKLTFEVEVISFGMLTELYIKEHRIEKIVDLFSEIRNKKTTIFDLKRNINSNTVELLRIKNRIEADEISQEFLNEFYNMLDNHSKEFFDSSN</sequence>
<dbReference type="Proteomes" id="UP001589607">
    <property type="component" value="Unassembled WGS sequence"/>
</dbReference>
<dbReference type="RefSeq" id="WP_236456470.1">
    <property type="nucleotide sequence ID" value="NZ_CBCSGE010000011.1"/>
</dbReference>
<evidence type="ECO:0000313" key="2">
    <source>
        <dbReference type="Proteomes" id="UP001589607"/>
    </source>
</evidence>
<keyword evidence="2" id="KW-1185">Reference proteome</keyword>
<name>A0ABV5GK73_9FLAO</name>
<comment type="caution">
    <text evidence="1">The sequence shown here is derived from an EMBL/GenBank/DDBJ whole genome shotgun (WGS) entry which is preliminary data.</text>
</comment>
<organism evidence="1 2">
    <name type="scientific">Flavobacterium jumunjinense</name>
    <dbReference type="NCBI Taxonomy" id="998845"/>
    <lineage>
        <taxon>Bacteria</taxon>
        <taxon>Pseudomonadati</taxon>
        <taxon>Bacteroidota</taxon>
        <taxon>Flavobacteriia</taxon>
        <taxon>Flavobacteriales</taxon>
        <taxon>Flavobacteriaceae</taxon>
        <taxon>Flavobacterium</taxon>
    </lineage>
</organism>
<gene>
    <name evidence="1" type="ORF">ACFFVF_04540</name>
</gene>
<evidence type="ECO:0000313" key="1">
    <source>
        <dbReference type="EMBL" id="MFB9095772.1"/>
    </source>
</evidence>
<dbReference type="EMBL" id="JBHMEY010000010">
    <property type="protein sequence ID" value="MFB9095772.1"/>
    <property type="molecule type" value="Genomic_DNA"/>
</dbReference>
<accession>A0ABV5GK73</accession>
<evidence type="ECO:0008006" key="3">
    <source>
        <dbReference type="Google" id="ProtNLM"/>
    </source>
</evidence>
<protein>
    <recommendedName>
        <fullName evidence="3">Immunity protein 63 domain-containing protein</fullName>
    </recommendedName>
</protein>